<dbReference type="AlphaFoldDB" id="A0AAX2H9T6"/>
<accession>A0AAX2H9T6</accession>
<evidence type="ECO:0000313" key="3">
    <source>
        <dbReference type="Proteomes" id="UP000219564"/>
    </source>
</evidence>
<dbReference type="Proteomes" id="UP000219564">
    <property type="component" value="Unassembled WGS sequence"/>
</dbReference>
<proteinExistence type="predicted"/>
<evidence type="ECO:0000256" key="1">
    <source>
        <dbReference type="SAM" id="MobiDB-lite"/>
    </source>
</evidence>
<feature type="compositionally biased region" description="Basic residues" evidence="1">
    <location>
        <begin position="20"/>
        <end position="34"/>
    </location>
</feature>
<reference evidence="2 3" key="1">
    <citation type="submission" date="2017-08" db="EMBL/GenBank/DDBJ databases">
        <authorList>
            <person name="Chaillou S."/>
        </authorList>
    </citation>
    <scope>NUCLEOTIDE SEQUENCE [LARGE SCALE GENOMIC DNA]</scope>
    <source>
        <strain evidence="2 3">MFPA15A1205</strain>
    </source>
</reference>
<sequence>MGVVCERARSGSSSVETKPARPKQRAGHCRRPAAHGRLPCDSLRLFAVYDGFGRVVEQVVYPLDFLGAPVALMELQGMAQIVDRLMNFRGPVLAA</sequence>
<evidence type="ECO:0000313" key="2">
    <source>
        <dbReference type="EMBL" id="SOB53716.1"/>
    </source>
</evidence>
<organism evidence="2 3">
    <name type="scientific">Pseudomonas lundensis</name>
    <dbReference type="NCBI Taxonomy" id="86185"/>
    <lineage>
        <taxon>Bacteria</taxon>
        <taxon>Pseudomonadati</taxon>
        <taxon>Pseudomonadota</taxon>
        <taxon>Gammaproteobacteria</taxon>
        <taxon>Pseudomonadales</taxon>
        <taxon>Pseudomonadaceae</taxon>
        <taxon>Pseudomonas</taxon>
    </lineage>
</organism>
<comment type="caution">
    <text evidence="2">The sequence shown here is derived from an EMBL/GenBank/DDBJ whole genome shotgun (WGS) entry which is preliminary data.</text>
</comment>
<protein>
    <submittedName>
        <fullName evidence="2">Uncharacterized protein</fullName>
    </submittedName>
</protein>
<gene>
    <name evidence="2" type="ORF">PLUA15_440004</name>
</gene>
<feature type="region of interest" description="Disordered" evidence="1">
    <location>
        <begin position="1"/>
        <end position="35"/>
    </location>
</feature>
<name>A0AAX2H9T6_9PSED</name>
<dbReference type="EMBL" id="OBKZ01000039">
    <property type="protein sequence ID" value="SOB53716.1"/>
    <property type="molecule type" value="Genomic_DNA"/>
</dbReference>